<accession>A0A6J8AQD8</accession>
<evidence type="ECO:0000313" key="2">
    <source>
        <dbReference type="EMBL" id="CAC5371998.1"/>
    </source>
</evidence>
<gene>
    <name evidence="2" type="ORF">MCOR_10255</name>
</gene>
<feature type="coiled-coil region" evidence="1">
    <location>
        <begin position="335"/>
        <end position="397"/>
    </location>
</feature>
<dbReference type="Proteomes" id="UP000507470">
    <property type="component" value="Unassembled WGS sequence"/>
</dbReference>
<organism evidence="2 3">
    <name type="scientific">Mytilus coruscus</name>
    <name type="common">Sea mussel</name>
    <dbReference type="NCBI Taxonomy" id="42192"/>
    <lineage>
        <taxon>Eukaryota</taxon>
        <taxon>Metazoa</taxon>
        <taxon>Spiralia</taxon>
        <taxon>Lophotrochozoa</taxon>
        <taxon>Mollusca</taxon>
        <taxon>Bivalvia</taxon>
        <taxon>Autobranchia</taxon>
        <taxon>Pteriomorphia</taxon>
        <taxon>Mytilida</taxon>
        <taxon>Mytiloidea</taxon>
        <taxon>Mytilidae</taxon>
        <taxon>Mytilinae</taxon>
        <taxon>Mytilus</taxon>
    </lineage>
</organism>
<dbReference type="EMBL" id="CACVKT020001833">
    <property type="protein sequence ID" value="CAC5371999.1"/>
    <property type="molecule type" value="Genomic_DNA"/>
</dbReference>
<dbReference type="EMBL" id="CACVKT020001833">
    <property type="protein sequence ID" value="CAC5371998.1"/>
    <property type="molecule type" value="Genomic_DNA"/>
</dbReference>
<sequence length="809" mass="92154">MTLFEYDTLNDYEREVQKRDGVVKNTRNKLKNMQQGEMKETIEALLGQYDQEVTENTIGAINERDELLYQLADWFSADHSELEELDVSMNKEEENELDKSFNATIITFEKMKRVQRHLKMGNLDPKKLLALENYLIAVSVQSIPGSEDRDPVPWKNAADQIVAMLNQVRLEGNEELINLGAHLKELMKNLEKQQKQVKSLQADIKREKKYFVTAQLSDENTELNMNLRELKEKVARLKGDLDRATKALKKQSTPQKSNIITVLAQPTLMVKKSAVMVAGIKEVVKPASTKADKSDSTYKRKKLKLTLSGVIGEFLDGEVPVHETSSDATLLRSCIRDQREALKILSQEVKRLQSQEIKLEDSLKEQTSQVVTLQDENGDLRDKMADIELELEKYSCRSLEASSIHVKCPRCKQSEKSPVSAVVSVGSNKEDEINKLKDKLIYFQKSLADTELKLSEAYKEISELRLQLAYEPQKKPSVPPPTPTDKVKEEEVDALEASNKIRKPIKKKPIKIPPHKVGLTKGKLDWECKTQRLQTKKTYKDTTSLEASNTELKEKSNKEKRKPIKIPPHKKKVFKLPPLPNGNIITTLQMEEDLPYELDMPEATSMREEKLWKLGDLQGRMSQLMQEILEFIKHVADMIFIDQNGTPLDARFTAMQPFDFDKKDVKRTKTEDTKDVEGRQKRSQAFFLGQKAIGCLKDAYELLSGSLTLQHEDYELIYRAFKNYQYQRSIRQAVMAGKLPLSALHMAKNGQIPDLKATYAALQSLNSKKPHTGLTDGGLWKAASSTSVASDKSEVCKMDFNTSYQYTCG</sequence>
<dbReference type="OrthoDB" id="6159341at2759"/>
<dbReference type="AlphaFoldDB" id="A0A6J8AQD8"/>
<keyword evidence="3" id="KW-1185">Reference proteome</keyword>
<name>A0A6J8AQD8_MYTCO</name>
<evidence type="ECO:0000313" key="3">
    <source>
        <dbReference type="Proteomes" id="UP000507470"/>
    </source>
</evidence>
<reference evidence="2 3" key="1">
    <citation type="submission" date="2020-06" db="EMBL/GenBank/DDBJ databases">
        <authorList>
            <person name="Li R."/>
            <person name="Bekaert M."/>
        </authorList>
    </citation>
    <scope>NUCLEOTIDE SEQUENCE [LARGE SCALE GENOMIC DNA]</scope>
    <source>
        <strain evidence="2">Wild</strain>
        <strain evidence="3">wild</strain>
    </source>
</reference>
<protein>
    <submittedName>
        <fullName evidence="2">Uncharacterized protein</fullName>
    </submittedName>
</protein>
<evidence type="ECO:0000256" key="1">
    <source>
        <dbReference type="SAM" id="Coils"/>
    </source>
</evidence>
<proteinExistence type="predicted"/>
<keyword evidence="1" id="KW-0175">Coiled coil</keyword>
<feature type="coiled-coil region" evidence="1">
    <location>
        <begin position="173"/>
        <end position="247"/>
    </location>
</feature>